<dbReference type="Gene3D" id="3.90.25.10">
    <property type="entry name" value="UDP-galactose 4-epimerase, domain 1"/>
    <property type="match status" value="1"/>
</dbReference>
<proteinExistence type="inferred from homology"/>
<dbReference type="EMBL" id="LR536450">
    <property type="protein sequence ID" value="VFU08116.1"/>
    <property type="molecule type" value="Genomic_DNA"/>
</dbReference>
<dbReference type="Proteomes" id="UP000294360">
    <property type="component" value="Chromosome"/>
</dbReference>
<dbReference type="InterPro" id="IPR029903">
    <property type="entry name" value="RmlD-like-bd"/>
</dbReference>
<keyword evidence="6" id="KW-0521">NADP</keyword>
<dbReference type="InterPro" id="IPR005913">
    <property type="entry name" value="dTDP_dehydrorham_reduct"/>
</dbReference>
<evidence type="ECO:0000313" key="9">
    <source>
        <dbReference type="Proteomes" id="UP000294360"/>
    </source>
</evidence>
<dbReference type="CDD" id="cd05254">
    <property type="entry name" value="dTDP_HR_like_SDR_e"/>
    <property type="match status" value="1"/>
</dbReference>
<dbReference type="InterPro" id="IPR036291">
    <property type="entry name" value="NAD(P)-bd_dom_sf"/>
</dbReference>
<dbReference type="PANTHER" id="PTHR10491:SF4">
    <property type="entry name" value="METHIONINE ADENOSYLTRANSFERASE 2 SUBUNIT BETA"/>
    <property type="match status" value="1"/>
</dbReference>
<feature type="domain" description="RmlD-like substrate binding" evidence="7">
    <location>
        <begin position="2"/>
        <end position="285"/>
    </location>
</feature>
<evidence type="ECO:0000313" key="8">
    <source>
        <dbReference type="EMBL" id="VFU08116.1"/>
    </source>
</evidence>
<dbReference type="NCBIfam" id="TIGR01214">
    <property type="entry name" value="rmlD"/>
    <property type="match status" value="1"/>
</dbReference>
<evidence type="ECO:0000256" key="2">
    <source>
        <dbReference type="ARBA" id="ARBA00010944"/>
    </source>
</evidence>
<evidence type="ECO:0000259" key="7">
    <source>
        <dbReference type="Pfam" id="PF04321"/>
    </source>
</evidence>
<evidence type="ECO:0000256" key="5">
    <source>
        <dbReference type="ARBA" id="ARBA00048200"/>
    </source>
</evidence>
<gene>
    <name evidence="8" type="ORF">MTUNDRAET4_1223</name>
</gene>
<comment type="cofactor">
    <cofactor evidence="6">
        <name>Mg(2+)</name>
        <dbReference type="ChEBI" id="CHEBI:18420"/>
    </cofactor>
    <text evidence="6">Binds 1 Mg(2+) ion per monomer.</text>
</comment>
<comment type="catalytic activity">
    <reaction evidence="5 6">
        <text>dTDP-beta-L-rhamnose + NADP(+) = dTDP-4-dehydro-beta-L-rhamnose + NADPH + H(+)</text>
        <dbReference type="Rhea" id="RHEA:21796"/>
        <dbReference type="ChEBI" id="CHEBI:15378"/>
        <dbReference type="ChEBI" id="CHEBI:57510"/>
        <dbReference type="ChEBI" id="CHEBI:57783"/>
        <dbReference type="ChEBI" id="CHEBI:58349"/>
        <dbReference type="ChEBI" id="CHEBI:62830"/>
        <dbReference type="EC" id="1.1.1.133"/>
    </reaction>
</comment>
<organism evidence="8 9">
    <name type="scientific">Methylocella tundrae</name>
    <dbReference type="NCBI Taxonomy" id="227605"/>
    <lineage>
        <taxon>Bacteria</taxon>
        <taxon>Pseudomonadati</taxon>
        <taxon>Pseudomonadota</taxon>
        <taxon>Alphaproteobacteria</taxon>
        <taxon>Hyphomicrobiales</taxon>
        <taxon>Beijerinckiaceae</taxon>
        <taxon>Methylocella</taxon>
    </lineage>
</organism>
<dbReference type="EC" id="1.1.1.133" evidence="3 6"/>
<sequence length="291" mass="31025">MILILGAGGQLGQELQRSASNKAVPHRAFSHAEVDIADASAVARALDATTPTVVVNAAAYTKVDLAEKEIEAARLGNEIGPGIIAGVCAAERTPLIHISTDYVFDGAKSAPYVESDPISPLGVYGRTKAAGEAAVREATDHHIILRTSWVYGEFGNNFLKTILRLARERDELRVVADQRGCPTSTRDIADAILRIAPRIASDANLYGIYHFAGAGATTWHGFANRIVDTQAPITGRRPGVVAITSADYPTPARRPANSVFDCGLFERSFGFSAHSWSEETDAIVKLLTGDG</sequence>
<comment type="pathway">
    <text evidence="1 6">Carbohydrate biosynthesis; dTDP-L-rhamnose biosynthesis.</text>
</comment>
<evidence type="ECO:0000256" key="6">
    <source>
        <dbReference type="RuleBase" id="RU364082"/>
    </source>
</evidence>
<dbReference type="GO" id="GO:0019305">
    <property type="term" value="P:dTDP-rhamnose biosynthetic process"/>
    <property type="evidence" value="ECO:0007669"/>
    <property type="project" value="UniProtKB-UniPathway"/>
</dbReference>
<name>A0A4U8YW89_METTU</name>
<reference evidence="8 9" key="1">
    <citation type="submission" date="2019-03" db="EMBL/GenBank/DDBJ databases">
        <authorList>
            <person name="Kox A.R. M."/>
        </authorList>
    </citation>
    <scope>NUCLEOTIDE SEQUENCE [LARGE SCALE GENOMIC DNA]</scope>
    <source>
        <strain evidence="8">MTUNDRAET4 annotated genome</strain>
    </source>
</reference>
<evidence type="ECO:0000256" key="4">
    <source>
        <dbReference type="ARBA" id="ARBA00017099"/>
    </source>
</evidence>
<keyword evidence="6 8" id="KW-0560">Oxidoreductase</keyword>
<accession>A0A4U8YW89</accession>
<dbReference type="Gene3D" id="3.40.50.720">
    <property type="entry name" value="NAD(P)-binding Rossmann-like Domain"/>
    <property type="match status" value="1"/>
</dbReference>
<dbReference type="Pfam" id="PF04321">
    <property type="entry name" value="RmlD_sub_bind"/>
    <property type="match status" value="1"/>
</dbReference>
<dbReference type="OrthoDB" id="9803892at2"/>
<evidence type="ECO:0000256" key="1">
    <source>
        <dbReference type="ARBA" id="ARBA00004781"/>
    </source>
</evidence>
<dbReference type="PANTHER" id="PTHR10491">
    <property type="entry name" value="DTDP-4-DEHYDRORHAMNOSE REDUCTASE"/>
    <property type="match status" value="1"/>
</dbReference>
<protein>
    <recommendedName>
        <fullName evidence="4 6">dTDP-4-dehydrorhamnose reductase</fullName>
        <ecNumber evidence="3 6">1.1.1.133</ecNumber>
    </recommendedName>
</protein>
<dbReference type="UniPathway" id="UPA00124"/>
<dbReference type="SUPFAM" id="SSF51735">
    <property type="entry name" value="NAD(P)-binding Rossmann-fold domains"/>
    <property type="match status" value="1"/>
</dbReference>
<comment type="function">
    <text evidence="6">Catalyzes the reduction of dTDP-6-deoxy-L-lyxo-4-hexulose to yield dTDP-L-rhamnose.</text>
</comment>
<comment type="similarity">
    <text evidence="2 6">Belongs to the dTDP-4-dehydrorhamnose reductase family.</text>
</comment>
<dbReference type="RefSeq" id="WP_134487972.1">
    <property type="nucleotide sequence ID" value="NZ_CP139089.1"/>
</dbReference>
<dbReference type="GO" id="GO:0008831">
    <property type="term" value="F:dTDP-4-dehydrorhamnose reductase activity"/>
    <property type="evidence" value="ECO:0007669"/>
    <property type="project" value="UniProtKB-EC"/>
</dbReference>
<dbReference type="AlphaFoldDB" id="A0A4U8YW89"/>
<dbReference type="KEGG" id="mtun:MTUNDRAET4_1223"/>
<evidence type="ECO:0000256" key="3">
    <source>
        <dbReference type="ARBA" id="ARBA00012929"/>
    </source>
</evidence>